<accession>A0A2H3AVN5</accession>
<organism evidence="1 2">
    <name type="scientific">Armillaria solidipes</name>
    <dbReference type="NCBI Taxonomy" id="1076256"/>
    <lineage>
        <taxon>Eukaryota</taxon>
        <taxon>Fungi</taxon>
        <taxon>Dikarya</taxon>
        <taxon>Basidiomycota</taxon>
        <taxon>Agaricomycotina</taxon>
        <taxon>Agaricomycetes</taxon>
        <taxon>Agaricomycetidae</taxon>
        <taxon>Agaricales</taxon>
        <taxon>Marasmiineae</taxon>
        <taxon>Physalacriaceae</taxon>
        <taxon>Armillaria</taxon>
    </lineage>
</organism>
<dbReference type="Proteomes" id="UP000218334">
    <property type="component" value="Unassembled WGS sequence"/>
</dbReference>
<dbReference type="AlphaFoldDB" id="A0A2H3AVN5"/>
<dbReference type="EMBL" id="KZ293463">
    <property type="protein sequence ID" value="PBK62809.1"/>
    <property type="molecule type" value="Genomic_DNA"/>
</dbReference>
<keyword evidence="2" id="KW-1185">Reference proteome</keyword>
<name>A0A2H3AVN5_9AGAR</name>
<gene>
    <name evidence="1" type="ORF">ARMSODRAFT_561719</name>
</gene>
<evidence type="ECO:0000313" key="1">
    <source>
        <dbReference type="EMBL" id="PBK62809.1"/>
    </source>
</evidence>
<reference evidence="2" key="1">
    <citation type="journal article" date="2017" name="Nat. Ecol. Evol.">
        <title>Genome expansion and lineage-specific genetic innovations in the forest pathogenic fungi Armillaria.</title>
        <authorList>
            <person name="Sipos G."/>
            <person name="Prasanna A.N."/>
            <person name="Walter M.C."/>
            <person name="O'Connor E."/>
            <person name="Balint B."/>
            <person name="Krizsan K."/>
            <person name="Kiss B."/>
            <person name="Hess J."/>
            <person name="Varga T."/>
            <person name="Slot J."/>
            <person name="Riley R."/>
            <person name="Boka B."/>
            <person name="Rigling D."/>
            <person name="Barry K."/>
            <person name="Lee J."/>
            <person name="Mihaltcheva S."/>
            <person name="LaButti K."/>
            <person name="Lipzen A."/>
            <person name="Waldron R."/>
            <person name="Moloney N.M."/>
            <person name="Sperisen C."/>
            <person name="Kredics L."/>
            <person name="Vagvoelgyi C."/>
            <person name="Patrignani A."/>
            <person name="Fitzpatrick D."/>
            <person name="Nagy I."/>
            <person name="Doyle S."/>
            <person name="Anderson J.B."/>
            <person name="Grigoriev I.V."/>
            <person name="Gueldener U."/>
            <person name="Muensterkoetter M."/>
            <person name="Nagy L.G."/>
        </authorList>
    </citation>
    <scope>NUCLEOTIDE SEQUENCE [LARGE SCALE GENOMIC DNA]</scope>
    <source>
        <strain evidence="2">28-4</strain>
    </source>
</reference>
<protein>
    <submittedName>
        <fullName evidence="1">Uncharacterized protein</fullName>
    </submittedName>
</protein>
<proteinExistence type="predicted"/>
<evidence type="ECO:0000313" key="2">
    <source>
        <dbReference type="Proteomes" id="UP000218334"/>
    </source>
</evidence>
<sequence>MSGDLNIGTCIQSAKLAAIVGEMAPIPYATGVAGCIVTILEVIESIGKTIRIIKETVEAYGDTSTTHFRAVCVELQIYLENLNAELHTTRRKLKSKGMITRFLTTKKVSRVIDGYKQQVNNINADFLDLATTASRFAMSEMQDALFTAITDERCRLEEEVHAVEVRYEKLRDLKGYYKGQAGVVLIKHVYILFVDSRTHERN</sequence>